<proteinExistence type="predicted"/>
<dbReference type="EMBL" id="CP042469">
    <property type="protein sequence ID" value="QOX64252.1"/>
    <property type="molecule type" value="Genomic_DNA"/>
</dbReference>
<evidence type="ECO:0000313" key="1">
    <source>
        <dbReference type="EMBL" id="QOX64252.1"/>
    </source>
</evidence>
<gene>
    <name evidence="1" type="ORF">FRZ06_13335</name>
</gene>
<sequence length="529" mass="59481">MMEKRCLFYIFIVIINLLPMIPMSIKGITGLAFICVSSVRSGFKGGMCTAGLLILINTICVIFGINVDYEYAVASMLLGSAAYIGTAYFIGGNTDKLTQRNEQLIREIEMRRKADAELREKIEILQSLMSALPTPICIKDLDGRYVGCNYAFGQWFGYNEEELTGKNVFDLMDADQAMVFNSMDQEILAKQTPQSVETATTFLDGTTRNVICSKAVISDEQGLPSGIVVVIHDITDQKEREKLKLNIIEEELIIDEMKKYDRIKTEFFMNISHELRTPLNVILGAIQLMELQLESSGTAHVEKLQKNIMSIKQNSLRLLRLVNNLLDVSKIEEHSSEIRCKNWNIVCLVEEIVLSVADYANIKGIRLEFDTEFEERLISCDEEKVERIMLNLLSNAIKFTPDGGRIFVSIGAQGDFVCIRVRDTGIGIPKEKQMQLFQRFCQVRPILTRTHEGSGIGLCLVKSLTELHGGSVTVESAEGVGTTFSVFLPVKVLQEHELYTANTVVNRMSFEKIQLEFSDIYSASESMLC</sequence>
<reference evidence="1" key="1">
    <citation type="submission" date="2019-08" db="EMBL/GenBank/DDBJ databases">
        <title>Genome sequence of Clostridiales bacterium MT110.</title>
        <authorList>
            <person name="Cao J."/>
        </authorList>
    </citation>
    <scope>NUCLEOTIDE SEQUENCE</scope>
    <source>
        <strain evidence="1">MT110</strain>
    </source>
</reference>
<name>A0ACD1ACF8_9FIRM</name>
<evidence type="ECO:0000313" key="2">
    <source>
        <dbReference type="Proteomes" id="UP000594014"/>
    </source>
</evidence>
<keyword evidence="2" id="KW-1185">Reference proteome</keyword>
<organism evidence="1 2">
    <name type="scientific">Anoxybacterium hadale</name>
    <dbReference type="NCBI Taxonomy" id="3408580"/>
    <lineage>
        <taxon>Bacteria</taxon>
        <taxon>Bacillati</taxon>
        <taxon>Bacillota</taxon>
        <taxon>Clostridia</taxon>
        <taxon>Peptostreptococcales</taxon>
        <taxon>Anaerovoracaceae</taxon>
        <taxon>Anoxybacterium</taxon>
    </lineage>
</organism>
<protein>
    <submittedName>
        <fullName evidence="1">PAS domain S-box protein</fullName>
    </submittedName>
</protein>
<accession>A0ACD1ACF8</accession>
<dbReference type="Proteomes" id="UP000594014">
    <property type="component" value="Chromosome"/>
</dbReference>